<dbReference type="KEGG" id="lmoi:VV02_15975"/>
<dbReference type="PROSITE" id="PS00093">
    <property type="entry name" value="N4_MTASE"/>
    <property type="match status" value="1"/>
</dbReference>
<keyword evidence="4" id="KW-0949">S-adenosyl-L-methionine</keyword>
<evidence type="ECO:0000256" key="3">
    <source>
        <dbReference type="ARBA" id="ARBA00022679"/>
    </source>
</evidence>
<dbReference type="GO" id="GO:0009307">
    <property type="term" value="P:DNA restriction-modification system"/>
    <property type="evidence" value="ECO:0007669"/>
    <property type="project" value="UniProtKB-KW"/>
</dbReference>
<comment type="catalytic activity">
    <reaction evidence="7">
        <text>a 2'-deoxycytidine in DNA + S-adenosyl-L-methionine = an N(4)-methyl-2'-deoxycytidine in DNA + S-adenosyl-L-homocysteine + H(+)</text>
        <dbReference type="Rhea" id="RHEA:16857"/>
        <dbReference type="Rhea" id="RHEA-COMP:11369"/>
        <dbReference type="Rhea" id="RHEA-COMP:13674"/>
        <dbReference type="ChEBI" id="CHEBI:15378"/>
        <dbReference type="ChEBI" id="CHEBI:57856"/>
        <dbReference type="ChEBI" id="CHEBI:59789"/>
        <dbReference type="ChEBI" id="CHEBI:85452"/>
        <dbReference type="ChEBI" id="CHEBI:137933"/>
        <dbReference type="EC" id="2.1.1.113"/>
    </reaction>
</comment>
<reference evidence="10 11" key="1">
    <citation type="submission" date="2015-03" db="EMBL/GenBank/DDBJ databases">
        <title>Luteipulveratus halotolerans sp. nov., a novel actinobacterium (Dermacoccaceae) from Sarawak, Malaysia.</title>
        <authorList>
            <person name="Juboi H."/>
            <person name="Basik A."/>
            <person name="Shamsul S.S."/>
            <person name="Arnold P."/>
            <person name="Schmitt E.K."/>
            <person name="Sanglier J.-J."/>
            <person name="Yeo T."/>
        </authorList>
    </citation>
    <scope>NUCLEOTIDE SEQUENCE [LARGE SCALE GENOMIC DNA]</scope>
    <source>
        <strain evidence="10 11">MN07-A0370</strain>
    </source>
</reference>
<evidence type="ECO:0000256" key="6">
    <source>
        <dbReference type="ARBA" id="ARBA00023125"/>
    </source>
</evidence>
<feature type="domain" description="DNA methylase N-4/N-6" evidence="9">
    <location>
        <begin position="26"/>
        <end position="80"/>
    </location>
</feature>
<dbReference type="Gene3D" id="3.40.50.150">
    <property type="entry name" value="Vaccinia Virus protein VP39"/>
    <property type="match status" value="2"/>
</dbReference>
<dbReference type="GO" id="GO:0008170">
    <property type="term" value="F:N-methyltransferase activity"/>
    <property type="evidence" value="ECO:0007669"/>
    <property type="project" value="InterPro"/>
</dbReference>
<dbReference type="PRINTS" id="PR00508">
    <property type="entry name" value="S21N4MTFRASE"/>
</dbReference>
<dbReference type="InterPro" id="IPR001091">
    <property type="entry name" value="RM_Methyltransferase"/>
</dbReference>
<evidence type="ECO:0000313" key="10">
    <source>
        <dbReference type="EMBL" id="AKU18990.1"/>
    </source>
</evidence>
<evidence type="ECO:0000256" key="5">
    <source>
        <dbReference type="ARBA" id="ARBA00022747"/>
    </source>
</evidence>
<dbReference type="GO" id="GO:0003677">
    <property type="term" value="F:DNA binding"/>
    <property type="evidence" value="ECO:0007669"/>
    <property type="project" value="UniProtKB-KW"/>
</dbReference>
<sequence>MRRYVFVRHDDVIRERHPSATEDVHFAQAVVSAVLDDLTQPGDRVLDPFAGFGTTLCVAERNDRVATGVELMPERCSVIRETAPNSVVVQGDSRRLLDLVDGPFDLVLTSPPYMTATNHPQDPFEAYEQLGATYDRYLDELTDVVRQAASLLRPTGHVVLNVANIAAEDHFTPLAWDVARAVSRVATLRQDVVVCSDHPLADLAGDYLLVFTPR</sequence>
<dbReference type="InterPro" id="IPR029063">
    <property type="entry name" value="SAM-dependent_MTases_sf"/>
</dbReference>
<dbReference type="PATRIC" id="fig|571913.6.peg.3242"/>
<dbReference type="SUPFAM" id="SSF53335">
    <property type="entry name" value="S-adenosyl-L-methionine-dependent methyltransferases"/>
    <property type="match status" value="1"/>
</dbReference>
<evidence type="ECO:0000259" key="9">
    <source>
        <dbReference type="Pfam" id="PF01555"/>
    </source>
</evidence>
<proteinExistence type="inferred from homology"/>
<keyword evidence="2" id="KW-0489">Methyltransferase</keyword>
<keyword evidence="5" id="KW-0680">Restriction system</keyword>
<dbReference type="GO" id="GO:0032259">
    <property type="term" value="P:methylation"/>
    <property type="evidence" value="ECO:0007669"/>
    <property type="project" value="UniProtKB-KW"/>
</dbReference>
<evidence type="ECO:0000256" key="8">
    <source>
        <dbReference type="RuleBase" id="RU362026"/>
    </source>
</evidence>
<keyword evidence="6" id="KW-0238">DNA-binding</keyword>
<protein>
    <recommendedName>
        <fullName evidence="8">Methyltransferase</fullName>
        <ecNumber evidence="8">2.1.1.-</ecNumber>
    </recommendedName>
</protein>
<comment type="similarity">
    <text evidence="1">Belongs to the N(4)/N(6)-methyltransferase family. N(4) subfamily.</text>
</comment>
<dbReference type="Pfam" id="PF01555">
    <property type="entry name" value="N6_N4_Mtase"/>
    <property type="match status" value="1"/>
</dbReference>
<gene>
    <name evidence="10" type="ORF">VV02_15975</name>
</gene>
<dbReference type="InterPro" id="IPR017985">
    <property type="entry name" value="MeTrfase_CN4_CS"/>
</dbReference>
<name>A0A0K1JR13_9MICO</name>
<dbReference type="CDD" id="cd02440">
    <property type="entry name" value="AdoMet_MTases"/>
    <property type="match status" value="1"/>
</dbReference>
<dbReference type="GO" id="GO:0015667">
    <property type="term" value="F:site-specific DNA-methyltransferase (cytosine-N4-specific) activity"/>
    <property type="evidence" value="ECO:0007669"/>
    <property type="project" value="UniProtKB-EC"/>
</dbReference>
<keyword evidence="11" id="KW-1185">Reference proteome</keyword>
<organism evidence="10 11">
    <name type="scientific">Luteipulveratus mongoliensis</name>
    <dbReference type="NCBI Taxonomy" id="571913"/>
    <lineage>
        <taxon>Bacteria</taxon>
        <taxon>Bacillati</taxon>
        <taxon>Actinomycetota</taxon>
        <taxon>Actinomycetes</taxon>
        <taxon>Micrococcales</taxon>
        <taxon>Dermacoccaceae</taxon>
        <taxon>Luteipulveratus</taxon>
    </lineage>
</organism>
<evidence type="ECO:0000256" key="4">
    <source>
        <dbReference type="ARBA" id="ARBA00022691"/>
    </source>
</evidence>
<keyword evidence="3" id="KW-0808">Transferase</keyword>
<dbReference type="AlphaFoldDB" id="A0A0K1JR13"/>
<evidence type="ECO:0000256" key="7">
    <source>
        <dbReference type="ARBA" id="ARBA00049120"/>
    </source>
</evidence>
<evidence type="ECO:0000256" key="2">
    <source>
        <dbReference type="ARBA" id="ARBA00022603"/>
    </source>
</evidence>
<dbReference type="STRING" id="571913.VV02_15975"/>
<accession>A0A0K1JR13</accession>
<dbReference type="Proteomes" id="UP000066480">
    <property type="component" value="Chromosome"/>
</dbReference>
<evidence type="ECO:0000256" key="1">
    <source>
        <dbReference type="ARBA" id="ARBA00010203"/>
    </source>
</evidence>
<dbReference type="InterPro" id="IPR002941">
    <property type="entry name" value="DNA_methylase_N4/N6"/>
</dbReference>
<dbReference type="EC" id="2.1.1.-" evidence="8"/>
<evidence type="ECO:0000313" key="11">
    <source>
        <dbReference type="Proteomes" id="UP000066480"/>
    </source>
</evidence>
<dbReference type="EMBL" id="CP011112">
    <property type="protein sequence ID" value="AKU18990.1"/>
    <property type="molecule type" value="Genomic_DNA"/>
</dbReference>